<proteinExistence type="predicted"/>
<accession>A0ACC2UBX1</accession>
<gene>
    <name evidence="1" type="ORF">DSO57_1025103</name>
</gene>
<evidence type="ECO:0000313" key="1">
    <source>
        <dbReference type="EMBL" id="KAJ9084382.1"/>
    </source>
</evidence>
<dbReference type="EMBL" id="QTSX02000849">
    <property type="protein sequence ID" value="KAJ9084382.1"/>
    <property type="molecule type" value="Genomic_DNA"/>
</dbReference>
<comment type="caution">
    <text evidence="1">The sequence shown here is derived from an EMBL/GenBank/DDBJ whole genome shotgun (WGS) entry which is preliminary data.</text>
</comment>
<reference evidence="1" key="1">
    <citation type="submission" date="2022-04" db="EMBL/GenBank/DDBJ databases">
        <title>Genome of the entomopathogenic fungus Entomophthora muscae.</title>
        <authorList>
            <person name="Elya C."/>
            <person name="Lovett B.R."/>
            <person name="Lee E."/>
            <person name="Macias A.M."/>
            <person name="Hajek A.E."/>
            <person name="De Bivort B.L."/>
            <person name="Kasson M.T."/>
            <person name="De Fine Licht H.H."/>
            <person name="Stajich J.E."/>
        </authorList>
    </citation>
    <scope>NUCLEOTIDE SEQUENCE</scope>
    <source>
        <strain evidence="1">Berkeley</strain>
    </source>
</reference>
<dbReference type="Proteomes" id="UP001165960">
    <property type="component" value="Unassembled WGS sequence"/>
</dbReference>
<name>A0ACC2UBX1_9FUNG</name>
<sequence>MDDVSWPLPLNNQSPLILAVPAPIEVDINVSLSEEAIWQSMTRMDNGADNKGQKSQLLAIQHPYAEISMERFLNISLNFAHPPSATIEYTWGVYRA</sequence>
<organism evidence="1 2">
    <name type="scientific">Entomophthora muscae</name>
    <dbReference type="NCBI Taxonomy" id="34485"/>
    <lineage>
        <taxon>Eukaryota</taxon>
        <taxon>Fungi</taxon>
        <taxon>Fungi incertae sedis</taxon>
        <taxon>Zoopagomycota</taxon>
        <taxon>Entomophthoromycotina</taxon>
        <taxon>Entomophthoromycetes</taxon>
        <taxon>Entomophthorales</taxon>
        <taxon>Entomophthoraceae</taxon>
        <taxon>Entomophthora</taxon>
    </lineage>
</organism>
<evidence type="ECO:0000313" key="2">
    <source>
        <dbReference type="Proteomes" id="UP001165960"/>
    </source>
</evidence>
<protein>
    <submittedName>
        <fullName evidence="1">Uncharacterized protein</fullName>
    </submittedName>
</protein>
<keyword evidence="2" id="KW-1185">Reference proteome</keyword>